<gene>
    <name evidence="1" type="ORF">BKA15_003035</name>
</gene>
<organism evidence="1 2">
    <name type="scientific">Microlunatus parietis</name>
    <dbReference type="NCBI Taxonomy" id="682979"/>
    <lineage>
        <taxon>Bacteria</taxon>
        <taxon>Bacillati</taxon>
        <taxon>Actinomycetota</taxon>
        <taxon>Actinomycetes</taxon>
        <taxon>Propionibacteriales</taxon>
        <taxon>Propionibacteriaceae</taxon>
        <taxon>Microlunatus</taxon>
    </lineage>
</organism>
<dbReference type="Pfam" id="PF06224">
    <property type="entry name" value="AlkZ-like"/>
    <property type="match status" value="1"/>
</dbReference>
<reference evidence="1 2" key="1">
    <citation type="submission" date="2020-07" db="EMBL/GenBank/DDBJ databases">
        <title>Sequencing the genomes of 1000 actinobacteria strains.</title>
        <authorList>
            <person name="Klenk H.-P."/>
        </authorList>
    </citation>
    <scope>NUCLEOTIDE SEQUENCE [LARGE SCALE GENOMIC DNA]</scope>
    <source>
        <strain evidence="1 2">DSM 22083</strain>
    </source>
</reference>
<protein>
    <recommendedName>
        <fullName evidence="3">Winged helix DNA-binding domain-containing protein</fullName>
    </recommendedName>
</protein>
<accession>A0A7Y9I834</accession>
<dbReference type="PANTHER" id="PTHR38479:SF2">
    <property type="entry name" value="WINGED HELIX DNA-BINDING DOMAIN-CONTAINING PROTEIN"/>
    <property type="match status" value="1"/>
</dbReference>
<dbReference type="PANTHER" id="PTHR38479">
    <property type="entry name" value="LMO0824 PROTEIN"/>
    <property type="match status" value="1"/>
</dbReference>
<proteinExistence type="predicted"/>
<evidence type="ECO:0008006" key="3">
    <source>
        <dbReference type="Google" id="ProtNLM"/>
    </source>
</evidence>
<evidence type="ECO:0000313" key="1">
    <source>
        <dbReference type="EMBL" id="NYE71706.1"/>
    </source>
</evidence>
<evidence type="ECO:0000313" key="2">
    <source>
        <dbReference type="Proteomes" id="UP000569914"/>
    </source>
</evidence>
<dbReference type="RefSeq" id="WP_179752046.1">
    <property type="nucleotide sequence ID" value="NZ_JACCBU010000001.1"/>
</dbReference>
<keyword evidence="2" id="KW-1185">Reference proteome</keyword>
<dbReference type="EMBL" id="JACCBU010000001">
    <property type="protein sequence ID" value="NYE71706.1"/>
    <property type="molecule type" value="Genomic_DNA"/>
</dbReference>
<dbReference type="AlphaFoldDB" id="A0A7Y9I834"/>
<name>A0A7Y9I834_9ACTN</name>
<sequence>MLTIDTAQRRIRLQRRHGLVPGHPATVAEAAAAIVVVHATDPATVYLSLLARCPGAKLGDISAALYDDRSLVKLIGMRRTMFVVPTDFAPVVHSAAGRAIAQRLRKQLLQHLGTHRTEPPVGADLEAWLTDVEAGTERAVDARGEALASQLSQDEPRLRTTLIPNGDKAYDVPMKLTSRVLTLMGADGRVVRGRPAGTWLSRQHRWASVRSLWPDGMPELPEASAQEELVRRWLGAFGPATVADLKWWTGWTLGTTRKLLARLDVTEVGLEGETQPGVVLSHDLEPEPAAPPTAALLPALDATPMGWQRREWFLGPHQPALFDRNGNIGPTVWWDGRIVGGWAIREGEIVWRLLEDIGAEGEVAVAEVAGLLQGRLDGATVIPSFRTPLERELVEGGS</sequence>
<dbReference type="InterPro" id="IPR009351">
    <property type="entry name" value="AlkZ-like"/>
</dbReference>
<comment type="caution">
    <text evidence="1">The sequence shown here is derived from an EMBL/GenBank/DDBJ whole genome shotgun (WGS) entry which is preliminary data.</text>
</comment>
<dbReference type="Proteomes" id="UP000569914">
    <property type="component" value="Unassembled WGS sequence"/>
</dbReference>